<keyword evidence="1" id="KW-0808">Transferase</keyword>
<dbReference type="PROSITE" id="PS50290">
    <property type="entry name" value="PI3_4_KINASE_3"/>
    <property type="match status" value="1"/>
</dbReference>
<dbReference type="InterPro" id="IPR000403">
    <property type="entry name" value="PI3/4_kinase_cat_dom"/>
</dbReference>
<dbReference type="PANTHER" id="PTHR10048:SF22">
    <property type="entry name" value="PHOSPHATIDYLINOSITOL 4-KINASE BETA"/>
    <property type="match status" value="1"/>
</dbReference>
<dbReference type="InterPro" id="IPR036940">
    <property type="entry name" value="PI3/4_kinase_cat_sf"/>
</dbReference>
<dbReference type="InterPro" id="IPR001849">
    <property type="entry name" value="PH_domain"/>
</dbReference>
<dbReference type="InterPro" id="IPR015433">
    <property type="entry name" value="PI3/4_kinase"/>
</dbReference>
<organism evidence="7">
    <name type="scientific">Emiliania huxleyi</name>
    <name type="common">Coccolithophore</name>
    <name type="synonym">Pontosphaera huxleyi</name>
    <dbReference type="NCBI Taxonomy" id="2903"/>
    <lineage>
        <taxon>Eukaryota</taxon>
        <taxon>Haptista</taxon>
        <taxon>Haptophyta</taxon>
        <taxon>Prymnesiophyceae</taxon>
        <taxon>Isochrysidales</taxon>
        <taxon>Noelaerhabdaceae</taxon>
        <taxon>Emiliania</taxon>
    </lineage>
</organism>
<feature type="region of interest" description="Disordered" evidence="3">
    <location>
        <begin position="333"/>
        <end position="352"/>
    </location>
</feature>
<dbReference type="SMART" id="SM00233">
    <property type="entry name" value="PH"/>
    <property type="match status" value="1"/>
</dbReference>
<feature type="region of interest" description="Disordered" evidence="3">
    <location>
        <begin position="519"/>
        <end position="559"/>
    </location>
</feature>
<sequence>MAAAAGSGAAAAVEAELLSLWRDRREPGAISGAGDRLIALANKPGALDTIEFLLPQFAHILIHLSDDIPEAESLETFVLAVSQMSTHIALQFFWAVYTALEENAPKRMGHAGAPTYSRCARLLLHLEQCVVYGAGGQPKPSDMDALMSQCVKVAVQSSSHDGRGLAREDTVVLKGFLRKRGGGTTTKYSRHKWTQRWVVIKDRMLLYYSSQKAFEANRPRGSMQLAIAELLQPGDGGHEPREARHYFVLRDRQSGMRMEFCAPSEEVALQWMTVVNIAIAMPTPPGLDASQLRLDQLQQQLQPSLSTPRLSAQHSYESGSSFMCCNSGDAVTDSASAADGAAPGSAPPSARLTDGECIRKSFASAVSQSFAAAYSNPATPVPPRAAAAGGPLDSAAEGGKGGVGPLLQEGERQRMVYSFFTAQRDFLRSLTNLAETLRHLAADERQEALQPKLDALPVPQMAYFPLSSSSEPLRTILAFPRHESFVFNTKARCPILTVLEVQQHRYSVADCCTIRDLPDDDSDESSSQPAVPAVDAAAGDAAAGDAAAGAEGGAEGGAPLTLSQKKKELWDAKEARLRATSERAGTPGWCLASLIIKSNDDLRQEVFIMQLIRLFVKIFPPELTWLRPYHIQATGPDTGLIETITSAEDLDRLKKTAGYTSLRALFVQRYGPPDSDGFLAAQSRFIKSLAGYSVVMWLLLLRDRHNGNLMIDSLGHFFHIDFGFCLGHSTGKQIGGVIESAPWKLTAEYVALMGGVGSAGYEAYAQGCVEAMVAAHRHADVILTMVEIAGTGSRYPCFQQTPLRKVLARLRKRLYVGHTEAQVRDEFKRVIETAREHKGTYYYDYFQKLQQGYAV</sequence>
<dbReference type="PROSITE" id="PS00915">
    <property type="entry name" value="PI3_4_KINASE_1"/>
    <property type="match status" value="1"/>
</dbReference>
<evidence type="ECO:0000259" key="5">
    <source>
        <dbReference type="PROSITE" id="PS50290"/>
    </source>
</evidence>
<dbReference type="EMBL" id="HBIR01046044">
    <property type="protein sequence ID" value="CAE0580097.1"/>
    <property type="molecule type" value="Transcribed_RNA"/>
</dbReference>
<evidence type="ECO:0008006" key="8">
    <source>
        <dbReference type="Google" id="ProtNLM"/>
    </source>
</evidence>
<dbReference type="GO" id="GO:0048015">
    <property type="term" value="P:phosphatidylinositol-mediated signaling"/>
    <property type="evidence" value="ECO:0007669"/>
    <property type="project" value="TreeGrafter"/>
</dbReference>
<dbReference type="EMBL" id="HBIR01046059">
    <property type="protein sequence ID" value="CAE0580121.1"/>
    <property type="molecule type" value="Transcribed_RNA"/>
</dbReference>
<dbReference type="AlphaFoldDB" id="A0A6V2V6Z0"/>
<dbReference type="SUPFAM" id="SSF56112">
    <property type="entry name" value="Protein kinase-like (PK-like)"/>
    <property type="match status" value="1"/>
</dbReference>
<name>A0A6V2V6Z0_EMIHU</name>
<feature type="compositionally biased region" description="Low complexity" evidence="3">
    <location>
        <begin position="333"/>
        <end position="350"/>
    </location>
</feature>
<dbReference type="PANTHER" id="PTHR10048">
    <property type="entry name" value="PHOSPHATIDYLINOSITOL KINASE"/>
    <property type="match status" value="1"/>
</dbReference>
<dbReference type="PROSITE" id="PS00916">
    <property type="entry name" value="PI3_4_KINASE_2"/>
    <property type="match status" value="1"/>
</dbReference>
<protein>
    <recommendedName>
        <fullName evidence="8">Phosphatidylinositol 4-kinase</fullName>
    </recommendedName>
</protein>
<dbReference type="GO" id="GO:0004430">
    <property type="term" value="F:1-phosphatidylinositol 4-kinase activity"/>
    <property type="evidence" value="ECO:0007669"/>
    <property type="project" value="TreeGrafter"/>
</dbReference>
<dbReference type="SMART" id="SM00146">
    <property type="entry name" value="PI3Kc"/>
    <property type="match status" value="1"/>
</dbReference>
<dbReference type="InterPro" id="IPR011009">
    <property type="entry name" value="Kinase-like_dom_sf"/>
</dbReference>
<evidence type="ECO:0000256" key="2">
    <source>
        <dbReference type="ARBA" id="ARBA00022777"/>
    </source>
</evidence>
<dbReference type="Gene3D" id="2.30.29.30">
    <property type="entry name" value="Pleckstrin-homology domain (PH domain)/Phosphotyrosine-binding domain (PTB)"/>
    <property type="match status" value="1"/>
</dbReference>
<dbReference type="InterPro" id="IPR011993">
    <property type="entry name" value="PH-like_dom_sf"/>
</dbReference>
<dbReference type="PROSITE" id="PS50003">
    <property type="entry name" value="PH_DOMAIN"/>
    <property type="match status" value="1"/>
</dbReference>
<dbReference type="GO" id="GO:0046854">
    <property type="term" value="P:phosphatidylinositol phosphate biosynthetic process"/>
    <property type="evidence" value="ECO:0007669"/>
    <property type="project" value="InterPro"/>
</dbReference>
<dbReference type="Pfam" id="PF00454">
    <property type="entry name" value="PI3_PI4_kinase"/>
    <property type="match status" value="1"/>
</dbReference>
<evidence type="ECO:0000313" key="6">
    <source>
        <dbReference type="EMBL" id="CAE0580097.1"/>
    </source>
</evidence>
<dbReference type="GO" id="GO:0005737">
    <property type="term" value="C:cytoplasm"/>
    <property type="evidence" value="ECO:0007669"/>
    <property type="project" value="TreeGrafter"/>
</dbReference>
<feature type="domain" description="PI3K/PI4K catalytic" evidence="5">
    <location>
        <begin position="571"/>
        <end position="839"/>
    </location>
</feature>
<feature type="domain" description="PH" evidence="4">
    <location>
        <begin position="170"/>
        <end position="280"/>
    </location>
</feature>
<accession>A0A6V2V6Z0</accession>
<reference evidence="7" key="1">
    <citation type="submission" date="2021-01" db="EMBL/GenBank/DDBJ databases">
        <authorList>
            <person name="Corre E."/>
            <person name="Pelletier E."/>
            <person name="Niang G."/>
            <person name="Scheremetjew M."/>
            <person name="Finn R."/>
            <person name="Kale V."/>
            <person name="Holt S."/>
            <person name="Cochrane G."/>
            <person name="Meng A."/>
            <person name="Brown T."/>
            <person name="Cohen L."/>
        </authorList>
    </citation>
    <scope>NUCLEOTIDE SEQUENCE</scope>
    <source>
        <strain evidence="7">379</strain>
    </source>
</reference>
<keyword evidence="2" id="KW-0418">Kinase</keyword>
<evidence type="ECO:0000256" key="1">
    <source>
        <dbReference type="ARBA" id="ARBA00022679"/>
    </source>
</evidence>
<evidence type="ECO:0000256" key="3">
    <source>
        <dbReference type="SAM" id="MobiDB-lite"/>
    </source>
</evidence>
<evidence type="ECO:0000259" key="4">
    <source>
        <dbReference type="PROSITE" id="PS50003"/>
    </source>
</evidence>
<dbReference type="Pfam" id="PF00169">
    <property type="entry name" value="PH"/>
    <property type="match status" value="1"/>
</dbReference>
<gene>
    <name evidence="6" type="ORF">EHUX00137_LOCUS35951</name>
    <name evidence="7" type="ORF">EHUX00137_LOCUS35966</name>
</gene>
<feature type="compositionally biased region" description="Low complexity" evidence="3">
    <location>
        <begin position="525"/>
        <end position="549"/>
    </location>
</feature>
<proteinExistence type="predicted"/>
<dbReference type="Gene3D" id="1.10.1070.11">
    <property type="entry name" value="Phosphatidylinositol 3-/4-kinase, catalytic domain"/>
    <property type="match status" value="1"/>
</dbReference>
<dbReference type="SUPFAM" id="SSF50729">
    <property type="entry name" value="PH domain-like"/>
    <property type="match status" value="1"/>
</dbReference>
<dbReference type="Gene3D" id="3.30.1010.10">
    <property type="entry name" value="Phosphatidylinositol 3-kinase Catalytic Subunit, Chain A, domain 4"/>
    <property type="match status" value="1"/>
</dbReference>
<dbReference type="GO" id="GO:0016020">
    <property type="term" value="C:membrane"/>
    <property type="evidence" value="ECO:0007669"/>
    <property type="project" value="TreeGrafter"/>
</dbReference>
<dbReference type="InterPro" id="IPR018936">
    <property type="entry name" value="PI3/4_kinase_CS"/>
</dbReference>
<evidence type="ECO:0000313" key="7">
    <source>
        <dbReference type="EMBL" id="CAE0580121.1"/>
    </source>
</evidence>